<feature type="compositionally biased region" description="Basic residues" evidence="1">
    <location>
        <begin position="300"/>
        <end position="311"/>
    </location>
</feature>
<organism evidence="2 3">
    <name type="scientific">Cytospora leucostoma</name>
    <dbReference type="NCBI Taxonomy" id="1230097"/>
    <lineage>
        <taxon>Eukaryota</taxon>
        <taxon>Fungi</taxon>
        <taxon>Dikarya</taxon>
        <taxon>Ascomycota</taxon>
        <taxon>Pezizomycotina</taxon>
        <taxon>Sordariomycetes</taxon>
        <taxon>Sordariomycetidae</taxon>
        <taxon>Diaporthales</taxon>
        <taxon>Cytosporaceae</taxon>
        <taxon>Cytospora</taxon>
    </lineage>
</organism>
<dbReference type="AlphaFoldDB" id="A0A423XK31"/>
<name>A0A423XK31_9PEZI</name>
<keyword evidence="3" id="KW-1185">Reference proteome</keyword>
<dbReference type="InterPro" id="IPR001130">
    <property type="entry name" value="TatD-like"/>
</dbReference>
<feature type="compositionally biased region" description="Acidic residues" evidence="1">
    <location>
        <begin position="285"/>
        <end position="294"/>
    </location>
</feature>
<dbReference type="SUPFAM" id="SSF51556">
    <property type="entry name" value="Metallo-dependent hydrolases"/>
    <property type="match status" value="1"/>
</dbReference>
<dbReference type="GO" id="GO:0016788">
    <property type="term" value="F:hydrolase activity, acting on ester bonds"/>
    <property type="evidence" value="ECO:0007669"/>
    <property type="project" value="InterPro"/>
</dbReference>
<reference evidence="2 3" key="1">
    <citation type="submission" date="2015-09" db="EMBL/GenBank/DDBJ databases">
        <title>Host preference determinants of Valsa canker pathogens revealed by comparative genomics.</title>
        <authorList>
            <person name="Yin Z."/>
            <person name="Huang L."/>
        </authorList>
    </citation>
    <scope>NUCLEOTIDE SEQUENCE [LARGE SCALE GENOMIC DNA]</scope>
    <source>
        <strain evidence="2 3">SXYLt</strain>
    </source>
</reference>
<gene>
    <name evidence="2" type="ORF">VPNG_01741</name>
</gene>
<evidence type="ECO:0000313" key="3">
    <source>
        <dbReference type="Proteomes" id="UP000285146"/>
    </source>
</evidence>
<dbReference type="PANTHER" id="PTHR47345:SF1">
    <property type="entry name" value="CUT9-INTERACTING PROTEIN SCN1"/>
    <property type="match status" value="1"/>
</dbReference>
<dbReference type="InterPro" id="IPR032466">
    <property type="entry name" value="Metal_Hydrolase"/>
</dbReference>
<dbReference type="EMBL" id="LKEB01000004">
    <property type="protein sequence ID" value="ROW16683.1"/>
    <property type="molecule type" value="Genomic_DNA"/>
</dbReference>
<comment type="caution">
    <text evidence="2">The sequence shown here is derived from an EMBL/GenBank/DDBJ whole genome shotgun (WGS) entry which is preliminary data.</text>
</comment>
<evidence type="ECO:0008006" key="4">
    <source>
        <dbReference type="Google" id="ProtNLM"/>
    </source>
</evidence>
<dbReference type="Pfam" id="PF01026">
    <property type="entry name" value="TatD_DNase"/>
    <property type="match status" value="1"/>
</dbReference>
<evidence type="ECO:0000256" key="1">
    <source>
        <dbReference type="SAM" id="MobiDB-lite"/>
    </source>
</evidence>
<sequence>MGDNGHKEEEPFPWHLGIFDAHCHPTDTMSSIPSITSTMKARTLTVMATRSQDQELVARVADEHRVSGRQALRATSDPASSHERIIPAFGWHPWFSHQLYDDTLPTGAATYDPSSPDLDAQKLRHYNAVLTPPPSSRDDEAFTRQLPTPRSLSSLLSQTRARLEAHPHALVGEVGIDRAFRLPSHGVFAGEPEAGMTPGRRNGEGLSPYRVGADHQVRVLRAQLGLAGQLGRPVSVHGVQAPGLLYDALRGTWRGCERRVVSSRERRMIARGVDEDFSSSSSSSESDEPEDEDGTGIQEKRRRRKDRKYKPKPYPPRICLHSFTGGVQTLRQYAGDRSCPARVYFSFSMCVNYSTGGHERERKKHIADEVIRACPDDRVLVESDLHTAGEGMDGFLEAMYRKVCEVKGWGLVEGVERIKQNYEAFIFG</sequence>
<dbReference type="FunCoup" id="A0A423XK31">
    <property type="interactions" value="49"/>
</dbReference>
<dbReference type="Proteomes" id="UP000285146">
    <property type="component" value="Unassembled WGS sequence"/>
</dbReference>
<accession>A0A423XK31</accession>
<dbReference type="InterPro" id="IPR053044">
    <property type="entry name" value="Metallo-hydrolase/TatD-type"/>
</dbReference>
<dbReference type="STRING" id="1230097.A0A423XK31"/>
<protein>
    <recommendedName>
        <fullName evidence="4">Cut9 interacting protein Scn1</fullName>
    </recommendedName>
</protein>
<evidence type="ECO:0000313" key="2">
    <source>
        <dbReference type="EMBL" id="ROW16683.1"/>
    </source>
</evidence>
<dbReference type="PANTHER" id="PTHR47345">
    <property type="entry name" value="CUT9-INTERACTING PROTEIN SCN1"/>
    <property type="match status" value="1"/>
</dbReference>
<dbReference type="Gene3D" id="3.20.20.140">
    <property type="entry name" value="Metal-dependent hydrolases"/>
    <property type="match status" value="1"/>
</dbReference>
<proteinExistence type="predicted"/>
<feature type="region of interest" description="Disordered" evidence="1">
    <location>
        <begin position="271"/>
        <end position="313"/>
    </location>
</feature>
<dbReference type="InParanoid" id="A0A423XK31"/>
<dbReference type="OrthoDB" id="413993at2759"/>